<name>A0A7R9HPU3_9NEOP</name>
<sequence>MTYPLGGSPGDQRDASRKLEEVIKADNFVLSLKHIKPRHRLRGSVETLFAVDFPSSQQKFVLMLDRRTKRAVFKIVSVQVDYNLAFDSVSSATLQFQR</sequence>
<accession>A0A7R9HPU3</accession>
<organism evidence="1">
    <name type="scientific">Timema monikensis</name>
    <dbReference type="NCBI Taxonomy" id="170555"/>
    <lineage>
        <taxon>Eukaryota</taxon>
        <taxon>Metazoa</taxon>
        <taxon>Ecdysozoa</taxon>
        <taxon>Arthropoda</taxon>
        <taxon>Hexapoda</taxon>
        <taxon>Insecta</taxon>
        <taxon>Pterygota</taxon>
        <taxon>Neoptera</taxon>
        <taxon>Polyneoptera</taxon>
        <taxon>Phasmatodea</taxon>
        <taxon>Timematodea</taxon>
        <taxon>Timematoidea</taxon>
        <taxon>Timematidae</taxon>
        <taxon>Timema</taxon>
    </lineage>
</organism>
<evidence type="ECO:0000313" key="1">
    <source>
        <dbReference type="EMBL" id="CAD7430097.1"/>
    </source>
</evidence>
<dbReference type="EMBL" id="OB794334">
    <property type="protein sequence ID" value="CAD7430097.1"/>
    <property type="molecule type" value="Genomic_DNA"/>
</dbReference>
<proteinExistence type="predicted"/>
<protein>
    <submittedName>
        <fullName evidence="1">Uncharacterized protein</fullName>
    </submittedName>
</protein>
<dbReference type="AlphaFoldDB" id="A0A7R9HPU3"/>
<reference evidence="1" key="1">
    <citation type="submission" date="2020-11" db="EMBL/GenBank/DDBJ databases">
        <authorList>
            <person name="Tran Van P."/>
        </authorList>
    </citation>
    <scope>NUCLEOTIDE SEQUENCE</scope>
</reference>
<gene>
    <name evidence="1" type="ORF">TMSB3V08_LOCUS6866</name>
</gene>